<reference evidence="1 2" key="1">
    <citation type="submission" date="2020-04" db="EMBL/GenBank/DDBJ databases">
        <authorList>
            <person name="Wallbank WR R."/>
            <person name="Pardo Diaz C."/>
            <person name="Kozak K."/>
            <person name="Martin S."/>
            <person name="Jiggins C."/>
            <person name="Moest M."/>
            <person name="Warren A I."/>
            <person name="Byers J.R.P. K."/>
            <person name="Montejo-Kovacevich G."/>
            <person name="Yen C E."/>
        </authorList>
    </citation>
    <scope>NUCLEOTIDE SEQUENCE [LARGE SCALE GENOMIC DNA]</scope>
</reference>
<protein>
    <submittedName>
        <fullName evidence="1">Uncharacterized protein</fullName>
    </submittedName>
</protein>
<dbReference type="EMBL" id="CADEBC010000002">
    <property type="protein sequence ID" value="CAB3219761.1"/>
    <property type="molecule type" value="Genomic_DNA"/>
</dbReference>
<comment type="caution">
    <text evidence="1">The sequence shown here is derived from an EMBL/GenBank/DDBJ whole genome shotgun (WGS) entry which is preliminary data.</text>
</comment>
<accession>A0A8S0YL23</accession>
<gene>
    <name evidence="1" type="ORF">APLA_LOCUS71</name>
</gene>
<dbReference type="Proteomes" id="UP000494106">
    <property type="component" value="Unassembled WGS sequence"/>
</dbReference>
<proteinExistence type="predicted"/>
<evidence type="ECO:0000313" key="2">
    <source>
        <dbReference type="Proteomes" id="UP000494106"/>
    </source>
</evidence>
<dbReference type="AlphaFoldDB" id="A0A8S0YL23"/>
<dbReference type="InterPro" id="IPR011044">
    <property type="entry name" value="Quino_amine_DH_bsu"/>
</dbReference>
<keyword evidence="2" id="KW-1185">Reference proteome</keyword>
<sequence length="258" mass="30170">MIVHSPSNSLFFSHTVRKGSFVDFNIRVCHLMKMKCKDINKVVGGRAIAYDRKNNVMYLGGRRGIYTYNFTTKSAEYFAEKDKSIWNIFVQKHLYYIDDNKNKLHVYENKKFKPVPEVARIEFDIFFVSKSFTMYYSNRTALFRAHRPVRPAKVLHNTLHVKQITQDYATDYVFFAANEGIYHVNDIDKDKVKRTGDINQVFGMTFKSSDSEFEPGQLIFSNKNAIITLVPGKYGDQCLEIKSRKSLFYMPEKKRKPS</sequence>
<organism evidence="1 2">
    <name type="scientific">Arctia plantaginis</name>
    <name type="common">Wood tiger moth</name>
    <name type="synonym">Phalaena plantaginis</name>
    <dbReference type="NCBI Taxonomy" id="874455"/>
    <lineage>
        <taxon>Eukaryota</taxon>
        <taxon>Metazoa</taxon>
        <taxon>Ecdysozoa</taxon>
        <taxon>Arthropoda</taxon>
        <taxon>Hexapoda</taxon>
        <taxon>Insecta</taxon>
        <taxon>Pterygota</taxon>
        <taxon>Neoptera</taxon>
        <taxon>Endopterygota</taxon>
        <taxon>Lepidoptera</taxon>
        <taxon>Glossata</taxon>
        <taxon>Ditrysia</taxon>
        <taxon>Noctuoidea</taxon>
        <taxon>Erebidae</taxon>
        <taxon>Arctiinae</taxon>
        <taxon>Arctia</taxon>
    </lineage>
</organism>
<evidence type="ECO:0000313" key="1">
    <source>
        <dbReference type="EMBL" id="CAB3219761.1"/>
    </source>
</evidence>
<name>A0A8S0YL23_ARCPL</name>
<dbReference type="OrthoDB" id="7163044at2759"/>
<dbReference type="SUPFAM" id="SSF50969">
    <property type="entry name" value="YVTN repeat-like/Quinoprotein amine dehydrogenase"/>
    <property type="match status" value="1"/>
</dbReference>